<evidence type="ECO:0000313" key="2">
    <source>
        <dbReference type="EMBL" id="BCZ49295.1"/>
    </source>
</evidence>
<organism evidence="2 3">
    <name type="scientific">Clostridium gelidum</name>
    <dbReference type="NCBI Taxonomy" id="704125"/>
    <lineage>
        <taxon>Bacteria</taxon>
        <taxon>Bacillati</taxon>
        <taxon>Bacillota</taxon>
        <taxon>Clostridia</taxon>
        <taxon>Eubacteriales</taxon>
        <taxon>Clostridiaceae</taxon>
        <taxon>Clostridium</taxon>
    </lineage>
</organism>
<keyword evidence="1" id="KW-0812">Transmembrane</keyword>
<dbReference type="Proteomes" id="UP000824633">
    <property type="component" value="Chromosome"/>
</dbReference>
<accession>A0ABM7TDU4</accession>
<protein>
    <submittedName>
        <fullName evidence="2">Phage-like protein</fullName>
    </submittedName>
</protein>
<keyword evidence="3" id="KW-1185">Reference proteome</keyword>
<feature type="transmembrane region" description="Helical" evidence="1">
    <location>
        <begin position="6"/>
        <end position="27"/>
    </location>
</feature>
<gene>
    <name evidence="2" type="ORF">psyc5s11_53620</name>
</gene>
<dbReference type="EMBL" id="AP024849">
    <property type="protein sequence ID" value="BCZ49295.1"/>
    <property type="molecule type" value="Genomic_DNA"/>
</dbReference>
<evidence type="ECO:0000313" key="3">
    <source>
        <dbReference type="Proteomes" id="UP000824633"/>
    </source>
</evidence>
<dbReference type="InterPro" id="IPR024405">
    <property type="entry name" value="Phage_BhlA/UviB"/>
</dbReference>
<keyword evidence="1" id="KW-1133">Transmembrane helix</keyword>
<name>A0ABM7TDU4_9CLOT</name>
<sequence length="73" mass="8490">MYDQLINIATTQGIWAILSCVLIVYILKAQETRDSKQEEREINYQDIIKQLTEKLNTLDSINSAITEIKNKFN</sequence>
<dbReference type="RefSeq" id="WP_224035485.1">
    <property type="nucleotide sequence ID" value="NZ_AP024849.1"/>
</dbReference>
<proteinExistence type="predicted"/>
<evidence type="ECO:0000256" key="1">
    <source>
        <dbReference type="SAM" id="Phobius"/>
    </source>
</evidence>
<dbReference type="Pfam" id="PF10960">
    <property type="entry name" value="Holin_BhlA"/>
    <property type="match status" value="1"/>
</dbReference>
<reference evidence="3" key="1">
    <citation type="submission" date="2021-07" db="EMBL/GenBank/DDBJ databases">
        <title>Complete genome sequencing of a Clostridium isolate.</title>
        <authorList>
            <person name="Ueki A."/>
            <person name="Tonouchi A."/>
        </authorList>
    </citation>
    <scope>NUCLEOTIDE SEQUENCE [LARGE SCALE GENOMIC DNA]</scope>
    <source>
        <strain evidence="3">C5S11</strain>
    </source>
</reference>
<keyword evidence="1" id="KW-0472">Membrane</keyword>